<dbReference type="InterPro" id="IPR036105">
    <property type="entry name" value="DiNase_FeMo-co_biosyn_sf"/>
</dbReference>
<evidence type="ECO:0000259" key="1">
    <source>
        <dbReference type="Pfam" id="PF02579"/>
    </source>
</evidence>
<protein>
    <submittedName>
        <fullName evidence="2">NifB/NifX family molybdenum-iron cluster-binding protein</fullName>
    </submittedName>
</protein>
<sequence length="144" mass="14841">MKIAVAAETEEVFGHFGKCGRFLLYTVEDGAITGREELVTAAHGHSALPPFLKEHGAQVVLCGGMGEGARNGLGFVGIKAVSGVTGPADEAVRAYVAGTLTDGGVTCGHHHDHGHEHGEGHCHGHGEGHCHDHGEGHTCQCGSH</sequence>
<dbReference type="AlphaFoldDB" id="A0A926HQK8"/>
<feature type="domain" description="Dinitrogenase iron-molybdenum cofactor biosynthesis" evidence="1">
    <location>
        <begin position="10"/>
        <end position="96"/>
    </location>
</feature>
<reference evidence="2" key="1">
    <citation type="submission" date="2020-08" db="EMBL/GenBank/DDBJ databases">
        <title>Genome public.</title>
        <authorList>
            <person name="Liu C."/>
            <person name="Sun Q."/>
        </authorList>
    </citation>
    <scope>NUCLEOTIDE SEQUENCE</scope>
    <source>
        <strain evidence="2">BX7</strain>
    </source>
</reference>
<dbReference type="Pfam" id="PF02579">
    <property type="entry name" value="Nitro_FeMo-Co"/>
    <property type="match status" value="1"/>
</dbReference>
<name>A0A926HQK8_9FIRM</name>
<dbReference type="InterPro" id="IPR033913">
    <property type="entry name" value="MTH1175_dom"/>
</dbReference>
<evidence type="ECO:0000313" key="3">
    <source>
        <dbReference type="Proteomes" id="UP000620366"/>
    </source>
</evidence>
<dbReference type="PANTHER" id="PTHR42983">
    <property type="entry name" value="DINITROGENASE IRON-MOLYBDENUM COFACTOR PROTEIN-RELATED"/>
    <property type="match status" value="1"/>
</dbReference>
<accession>A0A926HQK8</accession>
<organism evidence="2 3">
    <name type="scientific">Feifania hominis</name>
    <dbReference type="NCBI Taxonomy" id="2763660"/>
    <lineage>
        <taxon>Bacteria</taxon>
        <taxon>Bacillati</taxon>
        <taxon>Bacillota</taxon>
        <taxon>Clostridia</taxon>
        <taxon>Eubacteriales</taxon>
        <taxon>Feifaniaceae</taxon>
        <taxon>Feifania</taxon>
    </lineage>
</organism>
<evidence type="ECO:0000313" key="2">
    <source>
        <dbReference type="EMBL" id="MBC8536447.1"/>
    </source>
</evidence>
<dbReference type="SUPFAM" id="SSF53146">
    <property type="entry name" value="Nitrogenase accessory factor-like"/>
    <property type="match status" value="1"/>
</dbReference>
<dbReference type="PANTHER" id="PTHR42983:SF1">
    <property type="entry name" value="IRON-MOLYBDENUM PROTEIN"/>
    <property type="match status" value="1"/>
</dbReference>
<dbReference type="Proteomes" id="UP000620366">
    <property type="component" value="Unassembled WGS sequence"/>
</dbReference>
<dbReference type="Gene3D" id="3.30.420.130">
    <property type="entry name" value="Dinitrogenase iron-molybdenum cofactor biosynthesis domain"/>
    <property type="match status" value="1"/>
</dbReference>
<comment type="caution">
    <text evidence="2">The sequence shown here is derived from an EMBL/GenBank/DDBJ whole genome shotgun (WGS) entry which is preliminary data.</text>
</comment>
<dbReference type="CDD" id="cd00851">
    <property type="entry name" value="MTH1175"/>
    <property type="match status" value="1"/>
</dbReference>
<proteinExistence type="predicted"/>
<dbReference type="InterPro" id="IPR003731">
    <property type="entry name" value="Di-Nase_FeMo-co_biosynth"/>
</dbReference>
<keyword evidence="3" id="KW-1185">Reference proteome</keyword>
<dbReference type="RefSeq" id="WP_249300292.1">
    <property type="nucleotide sequence ID" value="NZ_JACRSP010000003.1"/>
</dbReference>
<gene>
    <name evidence="2" type="ORF">H8695_07080</name>
</gene>
<dbReference type="EMBL" id="JACRSP010000003">
    <property type="protein sequence ID" value="MBC8536447.1"/>
    <property type="molecule type" value="Genomic_DNA"/>
</dbReference>